<dbReference type="InterPro" id="IPR036388">
    <property type="entry name" value="WH-like_DNA-bd_sf"/>
</dbReference>
<dbReference type="HOGENOM" id="CLU_119090_2_3_9"/>
<dbReference type="PIRSF" id="PIRSF019455">
    <property type="entry name" value="CopR_AtkY"/>
    <property type="match status" value="1"/>
</dbReference>
<keyword evidence="3" id="KW-0238">DNA-binding</keyword>
<dbReference type="eggNOG" id="COG3682">
    <property type="taxonomic scope" value="Bacteria"/>
</dbReference>
<keyword evidence="4" id="KW-0804">Transcription</keyword>
<evidence type="ECO:0000256" key="4">
    <source>
        <dbReference type="ARBA" id="ARBA00023163"/>
    </source>
</evidence>
<dbReference type="PATRIC" id="fig|411483.3.peg.356"/>
<dbReference type="Gene3D" id="1.10.10.10">
    <property type="entry name" value="Winged helix-like DNA-binding domain superfamily/Winged helix DNA-binding domain"/>
    <property type="match status" value="1"/>
</dbReference>
<dbReference type="Proteomes" id="UP000004619">
    <property type="component" value="Unassembled WGS sequence"/>
</dbReference>
<dbReference type="InterPro" id="IPR036390">
    <property type="entry name" value="WH_DNA-bd_sf"/>
</dbReference>
<dbReference type="SUPFAM" id="SSF46785">
    <property type="entry name" value="Winged helix' DNA-binding domain"/>
    <property type="match status" value="1"/>
</dbReference>
<comment type="similarity">
    <text evidence="1">Belongs to the BlaI transcriptional regulatory family.</text>
</comment>
<organism evidence="5 6">
    <name type="scientific">Faecalibacterium duncaniae (strain DSM 17677 / JCM 31915 / A2-165)</name>
    <name type="common">Faecalibacterium prausnitzii</name>
    <dbReference type="NCBI Taxonomy" id="411483"/>
    <lineage>
        <taxon>Bacteria</taxon>
        <taxon>Bacillati</taxon>
        <taxon>Bacillota</taxon>
        <taxon>Clostridia</taxon>
        <taxon>Eubacteriales</taxon>
        <taxon>Oscillospiraceae</taxon>
        <taxon>Faecalibacterium</taxon>
    </lineage>
</organism>
<reference evidence="5" key="1">
    <citation type="submission" date="2009-08" db="EMBL/GenBank/DDBJ databases">
        <authorList>
            <person name="Weinstock G."/>
            <person name="Sodergren E."/>
            <person name="Clifton S."/>
            <person name="Fulton L."/>
            <person name="Fulton B."/>
            <person name="Courtney L."/>
            <person name="Fronick C."/>
            <person name="Harrison M."/>
            <person name="Strong C."/>
            <person name="Farmer C."/>
            <person name="Delahaunty K."/>
            <person name="Markovic C."/>
            <person name="Hall O."/>
            <person name="Minx P."/>
            <person name="Tomlinson C."/>
            <person name="Mitreva M."/>
            <person name="Nelson J."/>
            <person name="Hou S."/>
            <person name="Wollam A."/>
            <person name="Pepin K.H."/>
            <person name="Johnson M."/>
            <person name="Bhonagiri V."/>
            <person name="Nash W.E."/>
            <person name="Warren W."/>
            <person name="Chinwalla A."/>
            <person name="Mardis E.R."/>
            <person name="Wilson R.K."/>
        </authorList>
    </citation>
    <scope>NUCLEOTIDE SEQUENCE [LARGE SCALE GENOMIC DNA]</scope>
    <source>
        <strain evidence="5">A2-165</strain>
    </source>
</reference>
<dbReference type="GO" id="GO:0045892">
    <property type="term" value="P:negative regulation of DNA-templated transcription"/>
    <property type="evidence" value="ECO:0007669"/>
    <property type="project" value="InterPro"/>
</dbReference>
<dbReference type="AlphaFoldDB" id="C7H2C4"/>
<dbReference type="InterPro" id="IPR005650">
    <property type="entry name" value="BlaI_family"/>
</dbReference>
<gene>
    <name evidence="5" type="ORF">FAEPRAA2165_00421</name>
</gene>
<sequence>MKPVYGLSDRLKPLSAAEEQVLLAVWDCPAPATRRDISEKLTATGWAPATVLNFLYRLEEKGWVKGGKAGSQNTYLPTVTRRAYCVAAMRQRMDTLFGGSLPEAVRALASESGASPSQLERAIRVLEEQHQEAEEYDLYDPYG</sequence>
<proteinExistence type="inferred from homology"/>
<dbReference type="Pfam" id="PF03965">
    <property type="entry name" value="Penicillinase_R"/>
    <property type="match status" value="1"/>
</dbReference>
<evidence type="ECO:0000313" key="5">
    <source>
        <dbReference type="EMBL" id="EEU97837.1"/>
    </source>
</evidence>
<evidence type="ECO:0000256" key="3">
    <source>
        <dbReference type="ARBA" id="ARBA00023125"/>
    </source>
</evidence>
<comment type="caution">
    <text evidence="5">The sequence shown here is derived from an EMBL/GenBank/DDBJ whole genome shotgun (WGS) entry which is preliminary data.</text>
</comment>
<accession>C7H2C4</accession>
<evidence type="ECO:0000256" key="2">
    <source>
        <dbReference type="ARBA" id="ARBA00023015"/>
    </source>
</evidence>
<name>C7H2C4_FAED2</name>
<dbReference type="GO" id="GO:0003677">
    <property type="term" value="F:DNA binding"/>
    <property type="evidence" value="ECO:0007669"/>
    <property type="project" value="UniProtKB-KW"/>
</dbReference>
<keyword evidence="6" id="KW-1185">Reference proteome</keyword>
<dbReference type="EMBL" id="ACOP02000008">
    <property type="protein sequence ID" value="EEU97837.1"/>
    <property type="molecule type" value="Genomic_DNA"/>
</dbReference>
<evidence type="ECO:0000256" key="1">
    <source>
        <dbReference type="ARBA" id="ARBA00011046"/>
    </source>
</evidence>
<dbReference type="STRING" id="411483.FAEPRAA2165_00421"/>
<evidence type="ECO:0000313" key="6">
    <source>
        <dbReference type="Proteomes" id="UP000004619"/>
    </source>
</evidence>
<protein>
    <submittedName>
        <fullName evidence="5">Transcriptional regulator, BlaI/MecI/CopY family</fullName>
    </submittedName>
</protein>
<keyword evidence="2" id="KW-0805">Transcription regulation</keyword>